<dbReference type="RefSeq" id="WP_068143821.1">
    <property type="nucleotide sequence ID" value="NZ_JBHSCR010000014.1"/>
</dbReference>
<sequence length="429" mass="45107">MIKLSEIKRFWRDETAGMITLSAFMLPAILGFAGLGMDVSGWYMERRDVQNLTDMAAIDTVHSGNNFTDADLQAQVSTFLNDRGFDPARDTLTLNTPPSQGDYAGQTGFYEIIVSRNVELTFLSAFYAITGNSLTVNVSGRAVAGTLIIGTQCVVALDDTEDRALNFSGSTIVGTDCGVASNSVSEQAIYIGGNAELDTVSVQTVGDIEVSGGGVLTSDSPPQSLSTPADDPYTSLPIPTDMGCDVSGNTNVGDNDVMTPGRYCGNLRIQGENIVFEPGVYVIEGGDLIANANSEFSGEGVTFIFTGDTAGDVGSISMNGSATATLSAPTTDGDTYEGILVYQDPIADYRSAGVSAIFNGGVNLMLDGVIYMPRADITFTGGAQAEPSCLQVWGATVTFSGDSVIGNDDTICESMNLETSPQFRIMLVE</sequence>
<feature type="domain" description="Putative Flp pilus-assembly TadG-like N-terminal" evidence="2">
    <location>
        <begin position="17"/>
        <end position="58"/>
    </location>
</feature>
<dbReference type="Proteomes" id="UP001595776">
    <property type="component" value="Unassembled WGS sequence"/>
</dbReference>
<keyword evidence="1" id="KW-0812">Transmembrane</keyword>
<evidence type="ECO:0000259" key="2">
    <source>
        <dbReference type="Pfam" id="PF13400"/>
    </source>
</evidence>
<gene>
    <name evidence="3" type="ORF">ACFO5Q_14410</name>
</gene>
<feature type="transmembrane region" description="Helical" evidence="1">
    <location>
        <begin position="21"/>
        <end position="44"/>
    </location>
</feature>
<name>A0ABV8UCV3_9PROT</name>
<evidence type="ECO:0000313" key="3">
    <source>
        <dbReference type="EMBL" id="MFC4349044.1"/>
    </source>
</evidence>
<protein>
    <submittedName>
        <fullName evidence="3">Pilus assembly protein TadG-related protein</fullName>
    </submittedName>
</protein>
<reference evidence="4" key="1">
    <citation type="journal article" date="2019" name="Int. J. Syst. Evol. Microbiol.">
        <title>The Global Catalogue of Microorganisms (GCM) 10K type strain sequencing project: providing services to taxonomists for standard genome sequencing and annotation.</title>
        <authorList>
            <consortium name="The Broad Institute Genomics Platform"/>
            <consortium name="The Broad Institute Genome Sequencing Center for Infectious Disease"/>
            <person name="Wu L."/>
            <person name="Ma J."/>
        </authorList>
    </citation>
    <scope>NUCLEOTIDE SEQUENCE [LARGE SCALE GENOMIC DNA]</scope>
    <source>
        <strain evidence="4">CGMCC 1.15304</strain>
    </source>
</reference>
<evidence type="ECO:0000313" key="4">
    <source>
        <dbReference type="Proteomes" id="UP001595776"/>
    </source>
</evidence>
<keyword evidence="1" id="KW-0472">Membrane</keyword>
<dbReference type="EMBL" id="JBHSCR010000014">
    <property type="protein sequence ID" value="MFC4349044.1"/>
    <property type="molecule type" value="Genomic_DNA"/>
</dbReference>
<proteinExistence type="predicted"/>
<dbReference type="InterPro" id="IPR028087">
    <property type="entry name" value="Tad_N"/>
</dbReference>
<organism evidence="3 4">
    <name type="scientific">Kordiimonas lipolytica</name>
    <dbReference type="NCBI Taxonomy" id="1662421"/>
    <lineage>
        <taxon>Bacteria</taxon>
        <taxon>Pseudomonadati</taxon>
        <taxon>Pseudomonadota</taxon>
        <taxon>Alphaproteobacteria</taxon>
        <taxon>Kordiimonadales</taxon>
        <taxon>Kordiimonadaceae</taxon>
        <taxon>Kordiimonas</taxon>
    </lineage>
</organism>
<keyword evidence="4" id="KW-1185">Reference proteome</keyword>
<accession>A0ABV8UCV3</accession>
<comment type="caution">
    <text evidence="3">The sequence shown here is derived from an EMBL/GenBank/DDBJ whole genome shotgun (WGS) entry which is preliminary data.</text>
</comment>
<evidence type="ECO:0000256" key="1">
    <source>
        <dbReference type="SAM" id="Phobius"/>
    </source>
</evidence>
<keyword evidence="1" id="KW-1133">Transmembrane helix</keyword>
<dbReference type="Pfam" id="PF13400">
    <property type="entry name" value="Tad"/>
    <property type="match status" value="1"/>
</dbReference>